<gene>
    <name evidence="2" type="ORF">J1836_016170</name>
    <name evidence="1" type="ORF">J1836_20785</name>
</gene>
<proteinExistence type="predicted"/>
<keyword evidence="3" id="KW-1185">Reference proteome</keyword>
<dbReference type="RefSeq" id="WP_207253047.1">
    <property type="nucleotide sequence ID" value="NZ_JAFMPM010000008.1"/>
</dbReference>
<evidence type="ECO:0000313" key="2">
    <source>
        <dbReference type="EMBL" id="QTX10114.1"/>
    </source>
</evidence>
<reference evidence="2" key="2">
    <citation type="submission" date="2021-04" db="EMBL/GenBank/DDBJ databases">
        <title>Complete Genome and methylome analysis of Thiothrix fructosivorans ATCC 49748.</title>
        <authorList>
            <person name="Fomenkov A."/>
            <person name="Sun L."/>
            <person name="Vincze T."/>
            <person name="Grabovich M.Y."/>
            <person name="Roberts R.J."/>
        </authorList>
    </citation>
    <scope>NUCLEOTIDE SEQUENCE</scope>
    <source>
        <strain evidence="2">ATCC 49748</strain>
    </source>
</reference>
<sequence>MDLTTLTNFAWSAIAGGVIGNAAYDGIKALTGAGFTRLSGYTANNQQIEFEIALQAMLETNQALRDSLTQLAMGGTGDISTITTGNISTTGGSVIVGNRNSIG</sequence>
<protein>
    <submittedName>
        <fullName evidence="2">Uncharacterized protein</fullName>
    </submittedName>
</protein>
<reference evidence="1 3" key="1">
    <citation type="submission" date="2021-03" db="EMBL/GenBank/DDBJ databases">
        <title>Draft genome and methylome analysis of Thiotrix fructosivoruns ATCC 49748.</title>
        <authorList>
            <person name="Fomenkov A."/>
            <person name="Grabovich M.Y."/>
            <person name="Roberts R.J."/>
        </authorList>
    </citation>
    <scope>NUCLEOTIDE SEQUENCE [LARGE SCALE GENOMIC DNA]</scope>
    <source>
        <strain evidence="1 3">ATCC 49748</strain>
    </source>
</reference>
<evidence type="ECO:0000313" key="1">
    <source>
        <dbReference type="EMBL" id="MBO0615337.1"/>
    </source>
</evidence>
<organism evidence="2">
    <name type="scientific">Thiothrix fructosivorans</name>
    <dbReference type="NCBI Taxonomy" id="111770"/>
    <lineage>
        <taxon>Bacteria</taxon>
        <taxon>Pseudomonadati</taxon>
        <taxon>Pseudomonadota</taxon>
        <taxon>Gammaproteobacteria</taxon>
        <taxon>Thiotrichales</taxon>
        <taxon>Thiotrichaceae</taxon>
        <taxon>Thiothrix</taxon>
    </lineage>
</organism>
<dbReference type="Proteomes" id="UP000664466">
    <property type="component" value="Unassembled WGS sequence"/>
</dbReference>
<evidence type="ECO:0000313" key="3">
    <source>
        <dbReference type="Proteomes" id="UP000664466"/>
    </source>
</evidence>
<dbReference type="AlphaFoldDB" id="A0A8B0SGE6"/>
<name>A0A8B0SGE6_9GAMM</name>
<accession>A0A8B0SGE6</accession>
<dbReference type="EMBL" id="JAFMPM010000008">
    <property type="protein sequence ID" value="MBO0615337.1"/>
    <property type="molecule type" value="Genomic_DNA"/>
</dbReference>
<dbReference type="EMBL" id="CP072748">
    <property type="protein sequence ID" value="QTX10114.1"/>
    <property type="molecule type" value="Genomic_DNA"/>
</dbReference>